<dbReference type="CDD" id="cd11614">
    <property type="entry name" value="SAF_CpaB_FlgA_like"/>
    <property type="match status" value="1"/>
</dbReference>
<dbReference type="InterPro" id="IPR013974">
    <property type="entry name" value="SAF"/>
</dbReference>
<dbReference type="RefSeq" id="WP_277191295.1">
    <property type="nucleotide sequence ID" value="NZ_JAROAV010000015.1"/>
</dbReference>
<sequence>MTARRGRWSVRFEPLLPAGWRGHSREAAWRRSRARRVGAGVLAATAAVGVVGAVRPPAEPTHAVVVAARDVPAGARLTSADLRTVRWPSSARMPAAVPARELVGQALVTPVRAGEPVTATRLRSVATLPRLADGQVVVSVSQSDPTLARTVRVGDAVDAWAAEGGQQIGLRLKVVGVVGAGARSGESVGSGWGAGRADDDQPPALLLAVRRDVAGRLARAQAGSQSPGTAVLLAISPVT</sequence>
<comment type="caution">
    <text evidence="2">The sequence shown here is derived from an EMBL/GenBank/DDBJ whole genome shotgun (WGS) entry which is preliminary data.</text>
</comment>
<reference evidence="2 3" key="1">
    <citation type="submission" date="2023-03" db="EMBL/GenBank/DDBJ databases">
        <title>YIM 133296 draft genome.</title>
        <authorList>
            <person name="Xiong L."/>
        </authorList>
    </citation>
    <scope>NUCLEOTIDE SEQUENCE [LARGE SCALE GENOMIC DNA]</scope>
    <source>
        <strain evidence="2 3">YIM 133296</strain>
    </source>
</reference>
<dbReference type="Proteomes" id="UP001528912">
    <property type="component" value="Unassembled WGS sequence"/>
</dbReference>
<evidence type="ECO:0000313" key="2">
    <source>
        <dbReference type="EMBL" id="MDF8263605.1"/>
    </source>
</evidence>
<dbReference type="SMART" id="SM00858">
    <property type="entry name" value="SAF"/>
    <property type="match status" value="1"/>
</dbReference>
<feature type="domain" description="SAF" evidence="1">
    <location>
        <begin position="62"/>
        <end position="123"/>
    </location>
</feature>
<keyword evidence="3" id="KW-1185">Reference proteome</keyword>
<evidence type="ECO:0000259" key="1">
    <source>
        <dbReference type="SMART" id="SM00858"/>
    </source>
</evidence>
<protein>
    <submittedName>
        <fullName evidence="2">SAF domain-containing protein</fullName>
    </submittedName>
</protein>
<dbReference type="Pfam" id="PF08666">
    <property type="entry name" value="SAF"/>
    <property type="match status" value="1"/>
</dbReference>
<name>A0ABT6C4E1_9MICO</name>
<proteinExistence type="predicted"/>
<gene>
    <name evidence="2" type="ORF">P4R38_05015</name>
</gene>
<organism evidence="2 3">
    <name type="scientific">Luteipulveratus flavus</name>
    <dbReference type="NCBI Taxonomy" id="3031728"/>
    <lineage>
        <taxon>Bacteria</taxon>
        <taxon>Bacillati</taxon>
        <taxon>Actinomycetota</taxon>
        <taxon>Actinomycetes</taxon>
        <taxon>Micrococcales</taxon>
        <taxon>Dermacoccaceae</taxon>
        <taxon>Luteipulveratus</taxon>
    </lineage>
</organism>
<dbReference type="EMBL" id="JAROAV010000015">
    <property type="protein sequence ID" value="MDF8263605.1"/>
    <property type="molecule type" value="Genomic_DNA"/>
</dbReference>
<accession>A0ABT6C4E1</accession>
<evidence type="ECO:0000313" key="3">
    <source>
        <dbReference type="Proteomes" id="UP001528912"/>
    </source>
</evidence>